<evidence type="ECO:0000313" key="4">
    <source>
        <dbReference type="Proteomes" id="UP000018763"/>
    </source>
</evidence>
<protein>
    <recommendedName>
        <fullName evidence="2">ESX-1 secretion-associated protein EspA/EspE-like domain-containing protein</fullName>
    </recommendedName>
</protein>
<dbReference type="InterPro" id="IPR043796">
    <property type="entry name" value="ESX-1_EspA/EspE-like"/>
</dbReference>
<sequence>MSVLAAFLSTWDNARATLGEGTPVGGTEFDQSRPLDGLREVVASAAPGSDWTGAAADAYAGRNERLAGSIRGLAELDRRLGSEVDRSAQVVAAGRRDLEEIKQWVLSAAASVPPNAAGERVLIPVVSRGVGEVADILRRSNTDMNGIAARIRAIGEGYQALGDREGRDGDTDDPDGQPTDQPPAEPGENGIPEPPPWSKHDEGSGEWGSQPWYSRGDDLAFKAAIEGGLPLIEQKWPHAAELLDHYLDNTGKPYNLDVNSMMNDIPQMQARGDAMVNDEVNRIVAEAAATGQYGQPVSFRTPWQGYYMDPDANPDWYRAVGGVDMSAGGVVTVYPPDTPGGEPRVHVESQVNVADRYNWDAGKETKIGPITITDAQMAGLQTAGLAREFDIRGASSVSTYDGAPR</sequence>
<keyword evidence="4" id="KW-1185">Reference proteome</keyword>
<name>V5XGC2_MYCNE</name>
<feature type="domain" description="ESX-1 secretion-associated protein EspA/EspE-like" evidence="2">
    <location>
        <begin position="18"/>
        <end position="99"/>
    </location>
</feature>
<evidence type="ECO:0000256" key="1">
    <source>
        <dbReference type="SAM" id="MobiDB-lite"/>
    </source>
</evidence>
<evidence type="ECO:0000313" key="3">
    <source>
        <dbReference type="EMBL" id="AHC26464.1"/>
    </source>
</evidence>
<feature type="region of interest" description="Disordered" evidence="1">
    <location>
        <begin position="161"/>
        <end position="212"/>
    </location>
</feature>
<proteinExistence type="predicted"/>
<organism evidence="3 4">
    <name type="scientific">Mycolicibacterium neoaurum VKM Ac-1815D</name>
    <dbReference type="NCBI Taxonomy" id="700508"/>
    <lineage>
        <taxon>Bacteria</taxon>
        <taxon>Bacillati</taxon>
        <taxon>Actinomycetota</taxon>
        <taxon>Actinomycetes</taxon>
        <taxon>Mycobacteriales</taxon>
        <taxon>Mycobacteriaceae</taxon>
        <taxon>Mycolicibacterium</taxon>
    </lineage>
</organism>
<dbReference type="Pfam" id="PF18879">
    <property type="entry name" value="EspA_EspE"/>
    <property type="match status" value="1"/>
</dbReference>
<gene>
    <name evidence="3" type="ORF">D174_18675</name>
</gene>
<dbReference type="Proteomes" id="UP000018763">
    <property type="component" value="Chromosome"/>
</dbReference>
<reference evidence="3 4" key="1">
    <citation type="journal article" date="2014" name="Genome Announc.">
        <title>Complete Genome Sequence of Sterol-Transforming Mycobacterium neoaurum Strain VKM Ac-1815D.</title>
        <authorList>
            <person name="Shtratnikova V.Y."/>
            <person name="Bragin E.Y."/>
            <person name="Dovbnya D.V."/>
            <person name="Pekov Y.A."/>
            <person name="Schelkunov M.I."/>
            <person name="Strizhov N."/>
            <person name="Ivashina T.V."/>
            <person name="Ashapkin V.V."/>
            <person name="Donova M.V."/>
        </authorList>
    </citation>
    <scope>NUCLEOTIDE SEQUENCE [LARGE SCALE GENOMIC DNA]</scope>
    <source>
        <strain evidence="3 4">VKM Ac-1815D</strain>
    </source>
</reference>
<dbReference type="AlphaFoldDB" id="V5XGC2"/>
<evidence type="ECO:0000259" key="2">
    <source>
        <dbReference type="Pfam" id="PF18879"/>
    </source>
</evidence>
<dbReference type="EMBL" id="CP006936">
    <property type="protein sequence ID" value="AHC26464.1"/>
    <property type="molecule type" value="Genomic_DNA"/>
</dbReference>
<accession>V5XGC2</accession>